<organism evidence="2 3">
    <name type="scientific">Teichococcus deserti</name>
    <dbReference type="NCBI Taxonomy" id="1817963"/>
    <lineage>
        <taxon>Bacteria</taxon>
        <taxon>Pseudomonadati</taxon>
        <taxon>Pseudomonadota</taxon>
        <taxon>Alphaproteobacteria</taxon>
        <taxon>Acetobacterales</taxon>
        <taxon>Roseomonadaceae</taxon>
        <taxon>Roseomonas</taxon>
    </lineage>
</organism>
<keyword evidence="3" id="KW-1185">Reference proteome</keyword>
<evidence type="ECO:0000313" key="3">
    <source>
        <dbReference type="Proteomes" id="UP000188879"/>
    </source>
</evidence>
<dbReference type="EMBL" id="MLCO01000239">
    <property type="protein sequence ID" value="ONG48673.1"/>
    <property type="molecule type" value="Genomic_DNA"/>
</dbReference>
<gene>
    <name evidence="2" type="ORF">BKE38_21610</name>
</gene>
<proteinExistence type="predicted"/>
<evidence type="ECO:0000313" key="2">
    <source>
        <dbReference type="EMBL" id="ONG48673.1"/>
    </source>
</evidence>
<comment type="caution">
    <text evidence="2">The sequence shown here is derived from an EMBL/GenBank/DDBJ whole genome shotgun (WGS) entry which is preliminary data.</text>
</comment>
<sequence>MPNLSPYFDLNDEARRLGGKLPLTWVKADSASRTGNFGDTLSAVVAAAISGVVPRLTSSQAETPRLAAIGTIGQTLRRGTAHIWGTGFDPKLRAFGDTSMAFAAAPDTRYVVHAVRGAHSRQLLLENGIHAPPIYGDPGWFLPRIRHPRVEKTIELGVIPHISAMAEKSVHATPRPEQTRLQVSGTDGVKIVHTFHDSSWSGFQAKLAELLACRRIVTTSFHGLILADVFRIPCLYFPLRNAPGHEEIPLERGRVGLDSRMADFYAGAGRRSLHAYGQPPKSTTDWQAVMRAVDAHYQPLTHPGEATLLEAFPFQKVVSIDDADWQVPDALMEQLPW</sequence>
<dbReference type="RefSeq" id="WP_076959369.1">
    <property type="nucleotide sequence ID" value="NZ_MLCO01000239.1"/>
</dbReference>
<protein>
    <recommendedName>
        <fullName evidence="1">Polysaccharide pyruvyl transferase domain-containing protein</fullName>
    </recommendedName>
</protein>
<evidence type="ECO:0000259" key="1">
    <source>
        <dbReference type="Pfam" id="PF04230"/>
    </source>
</evidence>
<dbReference type="OrthoDB" id="9803627at2"/>
<dbReference type="AlphaFoldDB" id="A0A1V2GXQ1"/>
<name>A0A1V2GXQ1_9PROT</name>
<dbReference type="InterPro" id="IPR007345">
    <property type="entry name" value="Polysacch_pyruvyl_Trfase"/>
</dbReference>
<feature type="domain" description="Polysaccharide pyruvyl transferase" evidence="1">
    <location>
        <begin position="83"/>
        <end position="237"/>
    </location>
</feature>
<reference evidence="2 3" key="1">
    <citation type="submission" date="2016-10" db="EMBL/GenBank/DDBJ databases">
        <title>Draft Genome sequence of Roseomonas sp. strain M3.</title>
        <authorList>
            <person name="Subhash Y."/>
            <person name="Lee S."/>
        </authorList>
    </citation>
    <scope>NUCLEOTIDE SEQUENCE [LARGE SCALE GENOMIC DNA]</scope>
    <source>
        <strain evidence="2 3">M3</strain>
    </source>
</reference>
<accession>A0A1V2GXQ1</accession>
<dbReference type="Pfam" id="PF04230">
    <property type="entry name" value="PS_pyruv_trans"/>
    <property type="match status" value="1"/>
</dbReference>
<dbReference type="Proteomes" id="UP000188879">
    <property type="component" value="Unassembled WGS sequence"/>
</dbReference>